<dbReference type="OrthoDB" id="1082675at2"/>
<comment type="caution">
    <text evidence="3">The sequence shown here is derived from an EMBL/GenBank/DDBJ whole genome shotgun (WGS) entry which is preliminary data.</text>
</comment>
<evidence type="ECO:0000313" key="2">
    <source>
        <dbReference type="EMBL" id="MTU41597.1"/>
    </source>
</evidence>
<keyword evidence="4" id="KW-1185">Reference proteome</keyword>
<dbReference type="Proteomes" id="UP000434916">
    <property type="component" value="Unassembled WGS sequence"/>
</dbReference>
<accession>A0A3R6GSX8</accession>
<name>A0A3R6GSX8_9BACT</name>
<sequence length="138" mass="16359">MFSEIAEIKSIREQKSKLSEREKELTEPILTDLDMIGMLYRWFQEIISQKEIFRSGNVTQRKKFIFIILFLYSPSTLAGGKMKNGLRDKLAEVLGVNAQTTISNNRNNLVFSYQLYKYFRQDVDWIYGEMMERIKPEK</sequence>
<dbReference type="RefSeq" id="WP_005638461.1">
    <property type="nucleotide sequence ID" value="NZ_BAABYG010000001.1"/>
</dbReference>
<evidence type="ECO:0000313" key="1">
    <source>
        <dbReference type="EMBL" id="GKH71498.1"/>
    </source>
</evidence>
<evidence type="ECO:0000313" key="5">
    <source>
        <dbReference type="Proteomes" id="UP000482671"/>
    </source>
</evidence>
<dbReference type="GeneID" id="49205360"/>
<dbReference type="EMBL" id="WNCN01000041">
    <property type="protein sequence ID" value="MTU41597.1"/>
    <property type="molecule type" value="Genomic_DNA"/>
</dbReference>
<dbReference type="EMBL" id="WNDD01000001">
    <property type="protein sequence ID" value="MTV00242.1"/>
    <property type="molecule type" value="Genomic_DNA"/>
</dbReference>
<dbReference type="AlphaFoldDB" id="A0A3R6GSX8"/>
<organism evidence="3 5">
    <name type="scientific">Parabacteroides merdae</name>
    <dbReference type="NCBI Taxonomy" id="46503"/>
    <lineage>
        <taxon>Bacteria</taxon>
        <taxon>Pseudomonadati</taxon>
        <taxon>Bacteroidota</taxon>
        <taxon>Bacteroidia</taxon>
        <taxon>Bacteroidales</taxon>
        <taxon>Tannerellaceae</taxon>
        <taxon>Parabacteroides</taxon>
    </lineage>
</organism>
<protein>
    <submittedName>
        <fullName evidence="3">Uncharacterized protein</fullName>
    </submittedName>
</protein>
<dbReference type="Proteomes" id="UP000482671">
    <property type="component" value="Unassembled WGS sequence"/>
</dbReference>
<dbReference type="EMBL" id="BQNZ01000001">
    <property type="protein sequence ID" value="GKH71498.1"/>
    <property type="molecule type" value="Genomic_DNA"/>
</dbReference>
<dbReference type="Proteomes" id="UP001055114">
    <property type="component" value="Unassembled WGS sequence"/>
</dbReference>
<gene>
    <name evidence="1" type="ORF">CE91St3_13610</name>
    <name evidence="2" type="ORF">GMD82_19540</name>
    <name evidence="3" type="ORF">GME02_00875</name>
</gene>
<reference evidence="1" key="2">
    <citation type="submission" date="2022-01" db="EMBL/GenBank/DDBJ databases">
        <title>Novel bile acid biosynthetic pathways are enriched in the microbiome of centenarians.</title>
        <authorList>
            <person name="Sato Y."/>
            <person name="Atarashi K."/>
            <person name="Plichta R.D."/>
            <person name="Arai Y."/>
            <person name="Sasajima S."/>
            <person name="Kearney M.S."/>
            <person name="Suda W."/>
            <person name="Takeshita K."/>
            <person name="Sasaki T."/>
            <person name="Okamoto S."/>
            <person name="Skelly N.A."/>
            <person name="Okamura Y."/>
            <person name="Vlamakis H."/>
            <person name="Li Y."/>
            <person name="Tanoue T."/>
            <person name="Takei H."/>
            <person name="Nittono H."/>
            <person name="Narushima S."/>
            <person name="Irie J."/>
            <person name="Itoh H."/>
            <person name="Moriya K."/>
            <person name="Sugiura Y."/>
            <person name="Suematsu M."/>
            <person name="Moritoki N."/>
            <person name="Shibata S."/>
            <person name="Littman R.D."/>
            <person name="Fischbach A.M."/>
            <person name="Uwamino Y."/>
            <person name="Inoue T."/>
            <person name="Honda A."/>
            <person name="Hattori M."/>
            <person name="Murai T."/>
            <person name="Xavier J.R."/>
            <person name="Hirose N."/>
            <person name="Honda K."/>
        </authorList>
    </citation>
    <scope>NUCLEOTIDE SEQUENCE</scope>
    <source>
        <strain evidence="1">CE91-St3</strain>
    </source>
</reference>
<proteinExistence type="predicted"/>
<reference evidence="4 5" key="1">
    <citation type="journal article" date="2019" name="Nat. Med.">
        <title>A library of human gut bacterial isolates paired with longitudinal multiomics data enables mechanistic microbiome research.</title>
        <authorList>
            <person name="Poyet M."/>
            <person name="Groussin M."/>
            <person name="Gibbons S.M."/>
            <person name="Avila-Pacheco J."/>
            <person name="Jiang X."/>
            <person name="Kearney S.M."/>
            <person name="Perrotta A.R."/>
            <person name="Berdy B."/>
            <person name="Zhao S."/>
            <person name="Lieberman T.D."/>
            <person name="Swanson P.K."/>
            <person name="Smith M."/>
            <person name="Roesemann S."/>
            <person name="Alexander J.E."/>
            <person name="Rich S.A."/>
            <person name="Livny J."/>
            <person name="Vlamakis H."/>
            <person name="Clish C."/>
            <person name="Bullock K."/>
            <person name="Deik A."/>
            <person name="Scott J."/>
            <person name="Pierce K.A."/>
            <person name="Xavier R.J."/>
            <person name="Alm E.J."/>
        </authorList>
    </citation>
    <scope>NUCLEOTIDE SEQUENCE [LARGE SCALE GENOMIC DNA]</scope>
    <source>
        <strain evidence="3 5">BIOML-A11</strain>
        <strain evidence="2 4">BIOML-A29</strain>
    </source>
</reference>
<evidence type="ECO:0000313" key="3">
    <source>
        <dbReference type="EMBL" id="MTV00242.1"/>
    </source>
</evidence>
<evidence type="ECO:0000313" key="4">
    <source>
        <dbReference type="Proteomes" id="UP000434916"/>
    </source>
</evidence>